<evidence type="ECO:0000313" key="2">
    <source>
        <dbReference type="EMBL" id="GHC62177.1"/>
    </source>
</evidence>
<organism evidence="2 3">
    <name type="scientific">Limoniibacter endophyticus</name>
    <dbReference type="NCBI Taxonomy" id="1565040"/>
    <lineage>
        <taxon>Bacteria</taxon>
        <taxon>Pseudomonadati</taxon>
        <taxon>Pseudomonadota</taxon>
        <taxon>Alphaproteobacteria</taxon>
        <taxon>Hyphomicrobiales</taxon>
        <taxon>Bartonellaceae</taxon>
        <taxon>Limoniibacter</taxon>
    </lineage>
</organism>
<keyword evidence="1" id="KW-0472">Membrane</keyword>
<name>A0A8J3DEX6_9HYPH</name>
<reference evidence="2" key="1">
    <citation type="journal article" date="2014" name="Int. J. Syst. Evol. Microbiol.">
        <title>Complete genome sequence of Corynebacterium casei LMG S-19264T (=DSM 44701T), isolated from a smear-ripened cheese.</title>
        <authorList>
            <consortium name="US DOE Joint Genome Institute (JGI-PGF)"/>
            <person name="Walter F."/>
            <person name="Albersmeier A."/>
            <person name="Kalinowski J."/>
            <person name="Ruckert C."/>
        </authorList>
    </citation>
    <scope>NUCLEOTIDE SEQUENCE</scope>
    <source>
        <strain evidence="2">KCTC 42097</strain>
    </source>
</reference>
<dbReference type="EMBL" id="BMZO01000001">
    <property type="protein sequence ID" value="GHC62177.1"/>
    <property type="molecule type" value="Genomic_DNA"/>
</dbReference>
<dbReference type="InterPro" id="IPR011606">
    <property type="entry name" value="Brnchd-chn_aa_trnsp_permease"/>
</dbReference>
<feature type="transmembrane region" description="Helical" evidence="1">
    <location>
        <begin position="44"/>
        <end position="63"/>
    </location>
</feature>
<keyword evidence="1" id="KW-0812">Transmembrane</keyword>
<dbReference type="AlphaFoldDB" id="A0A8J3DEX6"/>
<feature type="transmembrane region" description="Helical" evidence="1">
    <location>
        <begin position="218"/>
        <end position="234"/>
    </location>
</feature>
<sequence>MLTLRYAYSLRYYIKMSALAEPESPQPYTLKNAVRWYGRGARSAVSIPGLMLVFSFVGFAGLARESGLTLLQSVFMTMIIWALPAKVVLVGAITSGTGILGAAFAVALSSIRLMPMVVALVPEMRTPRTRTVTLYFLSHFIAVTSWVMAMERLRHIPENYRTSWYFGAGSTLVMANMLVVGVVFALAGSLPPAANAALLFLTPIYFLTSLWGTARERAGRYALIFGMVIGPIISYFAPEFSLLGAGIIGGGAAFLLRERDA</sequence>
<proteinExistence type="predicted"/>
<feature type="transmembrane region" description="Helical" evidence="1">
    <location>
        <begin position="162"/>
        <end position="187"/>
    </location>
</feature>
<feature type="transmembrane region" description="Helical" evidence="1">
    <location>
        <begin position="69"/>
        <end position="92"/>
    </location>
</feature>
<keyword evidence="3" id="KW-1185">Reference proteome</keyword>
<evidence type="ECO:0000256" key="1">
    <source>
        <dbReference type="SAM" id="Phobius"/>
    </source>
</evidence>
<feature type="transmembrane region" description="Helical" evidence="1">
    <location>
        <begin position="193"/>
        <end position="211"/>
    </location>
</feature>
<comment type="caution">
    <text evidence="2">The sequence shown here is derived from an EMBL/GenBank/DDBJ whole genome shotgun (WGS) entry which is preliminary data.</text>
</comment>
<evidence type="ECO:0000313" key="3">
    <source>
        <dbReference type="Proteomes" id="UP000641137"/>
    </source>
</evidence>
<dbReference type="Pfam" id="PF03591">
    <property type="entry name" value="AzlC"/>
    <property type="match status" value="1"/>
</dbReference>
<dbReference type="Proteomes" id="UP000641137">
    <property type="component" value="Unassembled WGS sequence"/>
</dbReference>
<protein>
    <submittedName>
        <fullName evidence="2">AzlC family protein</fullName>
    </submittedName>
</protein>
<reference evidence="2" key="2">
    <citation type="submission" date="2020-09" db="EMBL/GenBank/DDBJ databases">
        <authorList>
            <person name="Sun Q."/>
            <person name="Kim S."/>
        </authorList>
    </citation>
    <scope>NUCLEOTIDE SEQUENCE</scope>
    <source>
        <strain evidence="2">KCTC 42097</strain>
    </source>
</reference>
<gene>
    <name evidence="2" type="ORF">GCM10010136_03190</name>
</gene>
<feature type="transmembrane region" description="Helical" evidence="1">
    <location>
        <begin position="132"/>
        <end position="150"/>
    </location>
</feature>
<keyword evidence="1" id="KW-1133">Transmembrane helix</keyword>
<accession>A0A8J3DEX6</accession>